<reference evidence="2 3" key="1">
    <citation type="journal article" date="2018" name="Nat. Biotechnol.">
        <title>A standardized bacterial taxonomy based on genome phylogeny substantially revises the tree of life.</title>
        <authorList>
            <person name="Parks D.H."/>
            <person name="Chuvochina M."/>
            <person name="Waite D.W."/>
            <person name="Rinke C."/>
            <person name="Skarshewski A."/>
            <person name="Chaumeil P.A."/>
            <person name="Hugenholtz P."/>
        </authorList>
    </citation>
    <scope>NUCLEOTIDE SEQUENCE [LARGE SCALE GENOMIC DNA]</scope>
    <source>
        <strain evidence="2">UBA11621</strain>
    </source>
</reference>
<dbReference type="Proteomes" id="UP000264779">
    <property type="component" value="Unassembled WGS sequence"/>
</dbReference>
<comment type="caution">
    <text evidence="2">The sequence shown here is derived from an EMBL/GenBank/DDBJ whole genome shotgun (WGS) entry which is preliminary data.</text>
</comment>
<evidence type="ECO:0000259" key="1">
    <source>
        <dbReference type="Pfam" id="PF01526"/>
    </source>
</evidence>
<gene>
    <name evidence="2" type="ORF">DEB45_08075</name>
</gene>
<protein>
    <recommendedName>
        <fullName evidence="1">Tn3 transposase DDE domain-containing protein</fullName>
    </recommendedName>
</protein>
<dbReference type="EMBL" id="DONK01000119">
    <property type="protein sequence ID" value="HBU51203.1"/>
    <property type="molecule type" value="Genomic_DNA"/>
</dbReference>
<dbReference type="Pfam" id="PF01526">
    <property type="entry name" value="DDE_Tnp_Tn3"/>
    <property type="match status" value="1"/>
</dbReference>
<dbReference type="GO" id="GO:0006313">
    <property type="term" value="P:DNA transposition"/>
    <property type="evidence" value="ECO:0007669"/>
    <property type="project" value="InterPro"/>
</dbReference>
<sequence>MIPKSKINKKLILDNWDDILRLIVSMKLGRCLIHHVHYQSKHSHRVQ</sequence>
<proteinExistence type="predicted"/>
<dbReference type="GO" id="GO:0004803">
    <property type="term" value="F:transposase activity"/>
    <property type="evidence" value="ECO:0007669"/>
    <property type="project" value="InterPro"/>
</dbReference>
<dbReference type="InterPro" id="IPR002513">
    <property type="entry name" value="Tn3_Tnp_DDE_dom"/>
</dbReference>
<accession>A0A358DZ45</accession>
<feature type="domain" description="Tn3 transposase DDE" evidence="1">
    <location>
        <begin position="4"/>
        <end position="32"/>
    </location>
</feature>
<organism evidence="2 3">
    <name type="scientific">Alteromonas australica</name>
    <dbReference type="NCBI Taxonomy" id="589873"/>
    <lineage>
        <taxon>Bacteria</taxon>
        <taxon>Pseudomonadati</taxon>
        <taxon>Pseudomonadota</taxon>
        <taxon>Gammaproteobacteria</taxon>
        <taxon>Alteromonadales</taxon>
        <taxon>Alteromonadaceae</taxon>
        <taxon>Alteromonas/Salinimonas group</taxon>
        <taxon>Alteromonas</taxon>
    </lineage>
</organism>
<evidence type="ECO:0000313" key="3">
    <source>
        <dbReference type="Proteomes" id="UP000264779"/>
    </source>
</evidence>
<dbReference type="AlphaFoldDB" id="A0A358DZ45"/>
<name>A0A358DZ45_9ALTE</name>
<evidence type="ECO:0000313" key="2">
    <source>
        <dbReference type="EMBL" id="HBU51203.1"/>
    </source>
</evidence>